<comment type="caution">
    <text evidence="2">The sequence shown here is derived from an EMBL/GenBank/DDBJ whole genome shotgun (WGS) entry which is preliminary data.</text>
</comment>
<evidence type="ECO:0000313" key="3">
    <source>
        <dbReference type="Proteomes" id="UP000176578"/>
    </source>
</evidence>
<reference evidence="2 3" key="1">
    <citation type="journal article" date="2016" name="Nat. Commun.">
        <title>Thousands of microbial genomes shed light on interconnected biogeochemical processes in an aquifer system.</title>
        <authorList>
            <person name="Anantharaman K."/>
            <person name="Brown C.T."/>
            <person name="Hug L.A."/>
            <person name="Sharon I."/>
            <person name="Castelle C.J."/>
            <person name="Probst A.J."/>
            <person name="Thomas B.C."/>
            <person name="Singh A."/>
            <person name="Wilkins M.J."/>
            <person name="Karaoz U."/>
            <person name="Brodie E.L."/>
            <person name="Williams K.H."/>
            <person name="Hubbard S.S."/>
            <person name="Banfield J.F."/>
        </authorList>
    </citation>
    <scope>NUCLEOTIDE SEQUENCE [LARGE SCALE GENOMIC DNA]</scope>
</reference>
<sequence length="388" mass="42805">MGRETLSRAAFVSVAKLATAGGTRSATAKAEERARNQQGMDPLVDPKGLAHLGPIRRSLPRFDKQGNLWVLTCGMPMAEETLLDTTGSMENNVDLAFEALPHSYEMYTTGKAPVLGRYDVQIATAIFNDVEDQDGIPVLCRSQFEMGEKIALQMTKLVPGRGGCGNGKEDSQFGIFGATYLTTASINRYELKYYHFTVSDEPIVPVIDPVWLLKIFGDDVFECIKETGYEFDRKGVPDTAQAVRDLQKKAHAFFLQVNGRSDVHDQWIDLYGSDHFVALPFGTEHLHCVKAAIIGLTEGVLDLSSAEEFLRNTKVDGKKMQADQAKRIVRAVAHIPLGAQAALPNFGKLPKAGDLFRDKIDLWPVSEEELQSESSVTDEQSHGGVRWL</sequence>
<evidence type="ECO:0000313" key="2">
    <source>
        <dbReference type="EMBL" id="OGE78702.1"/>
    </source>
</evidence>
<organism evidence="2 3">
    <name type="scientific">Candidatus Daviesbacteria bacterium RIFCSPLOWO2_02_FULL_41_8</name>
    <dbReference type="NCBI Taxonomy" id="1797798"/>
    <lineage>
        <taxon>Bacteria</taxon>
        <taxon>Candidatus Daviesiibacteriota</taxon>
    </lineage>
</organism>
<name>A0A1F5NMF6_9BACT</name>
<dbReference type="EMBL" id="MFDZ01000005">
    <property type="protein sequence ID" value="OGE78702.1"/>
    <property type="molecule type" value="Genomic_DNA"/>
</dbReference>
<accession>A0A1F5NMF6</accession>
<dbReference type="Proteomes" id="UP000176578">
    <property type="component" value="Unassembled WGS sequence"/>
</dbReference>
<proteinExistence type="predicted"/>
<gene>
    <name evidence="2" type="ORF">A3J19_02425</name>
</gene>
<dbReference type="AlphaFoldDB" id="A0A1F5NMF6"/>
<feature type="region of interest" description="Disordered" evidence="1">
    <location>
        <begin position="24"/>
        <end position="47"/>
    </location>
</feature>
<evidence type="ECO:0000256" key="1">
    <source>
        <dbReference type="SAM" id="MobiDB-lite"/>
    </source>
</evidence>
<protein>
    <submittedName>
        <fullName evidence="2">Uncharacterized protein</fullName>
    </submittedName>
</protein>